<dbReference type="GO" id="GO:0006310">
    <property type="term" value="P:DNA recombination"/>
    <property type="evidence" value="ECO:0007669"/>
    <property type="project" value="UniProtKB-UniRule"/>
</dbReference>
<evidence type="ECO:0000256" key="3">
    <source>
        <dbReference type="PIRNR" id="PIRNR002070"/>
    </source>
</evidence>
<keyword evidence="2" id="KW-0234">DNA repair</keyword>
<dbReference type="InterPro" id="IPR011344">
    <property type="entry name" value="ssDNA-bd"/>
</dbReference>
<dbReference type="Gene3D" id="2.40.50.140">
    <property type="entry name" value="Nucleic acid-binding proteins"/>
    <property type="match status" value="1"/>
</dbReference>
<evidence type="ECO:0000256" key="1">
    <source>
        <dbReference type="ARBA" id="ARBA00023125"/>
    </source>
</evidence>
<dbReference type="PROSITE" id="PS50935">
    <property type="entry name" value="SSB"/>
    <property type="match status" value="1"/>
</dbReference>
<dbReference type="Proteomes" id="UP000324143">
    <property type="component" value="Unassembled WGS sequence"/>
</dbReference>
<gene>
    <name evidence="5" type="primary">ssb</name>
    <name evidence="5" type="ORF">FXF47_00785</name>
</gene>
<dbReference type="AlphaFoldDB" id="A0A5D0MKT9"/>
<accession>A0A5D0MKT9</accession>
<sequence length="155" mass="17707">MAVSFNKVIIAGNLAKDPELNHTQSGKSVANLVVAVNDFYTQDVYYFKVAVWGKQAENCAQYLSKGRGVLVEGRLRRSQYEYKGEKRYSTEINANNVQFLSGGSSTKSSRNEESGDVPPFKEEPDFNEERKRKEIEEDLNNVNDEYYEEDDDIPF</sequence>
<proteinExistence type="inferred from homology"/>
<feature type="short sequence motif" description="Important for interaction with partner proteins" evidence="2">
    <location>
        <begin position="150"/>
        <end position="155"/>
    </location>
</feature>
<keyword evidence="6" id="KW-1185">Reference proteome</keyword>
<feature type="compositionally biased region" description="Basic and acidic residues" evidence="4">
    <location>
        <begin position="109"/>
        <end position="135"/>
    </location>
</feature>
<dbReference type="SUPFAM" id="SSF50249">
    <property type="entry name" value="Nucleic acid-binding proteins"/>
    <property type="match status" value="1"/>
</dbReference>
<reference evidence="5" key="1">
    <citation type="submission" date="2019-08" db="EMBL/GenBank/DDBJ databases">
        <title>Genomic characterization of a novel candidate phylum (ARYD3) from a high temperature, high salinity tertiary oil reservoir in north central Oklahoma, USA.</title>
        <authorList>
            <person name="Youssef N.H."/>
            <person name="Yadav A."/>
            <person name="Elshahed M.S."/>
        </authorList>
    </citation>
    <scope>NUCLEOTIDE SEQUENCE [LARGE SCALE GENOMIC DNA]</scope>
    <source>
        <strain evidence="5">ARYD3</strain>
    </source>
</reference>
<organism evidence="5 6">
    <name type="scientific">Candidatus Mcinerneyibacterium aminivorans</name>
    <dbReference type="NCBI Taxonomy" id="2703815"/>
    <lineage>
        <taxon>Bacteria</taxon>
        <taxon>Candidatus Macinerneyibacteriota</taxon>
        <taxon>Candidatus Mcinerneyibacteria</taxon>
        <taxon>Candidatus Mcinerneyibacteriales</taxon>
        <taxon>Candidatus Mcinerneyibacteriaceae</taxon>
        <taxon>Candidatus Mcinerneyibacterium</taxon>
    </lineage>
</organism>
<feature type="compositionally biased region" description="Acidic residues" evidence="4">
    <location>
        <begin position="145"/>
        <end position="155"/>
    </location>
</feature>
<dbReference type="EMBL" id="VSIX01000004">
    <property type="protein sequence ID" value="TYB32151.1"/>
    <property type="molecule type" value="Genomic_DNA"/>
</dbReference>
<keyword evidence="2" id="KW-0233">DNA recombination</keyword>
<keyword evidence="2" id="KW-0235">DNA replication</keyword>
<comment type="subunit">
    <text evidence="2">Homotetramer.</text>
</comment>
<comment type="caution">
    <text evidence="5">The sequence shown here is derived from an EMBL/GenBank/DDBJ whole genome shotgun (WGS) entry which is preliminary data.</text>
</comment>
<dbReference type="GO" id="GO:0009295">
    <property type="term" value="C:nucleoid"/>
    <property type="evidence" value="ECO:0007669"/>
    <property type="project" value="TreeGrafter"/>
</dbReference>
<comment type="function">
    <text evidence="2">Plays an important role in DNA replication, recombination and repair. Binds to ssDNA and to an array of partner proteins to recruit them to their sites of action during DNA metabolism.</text>
</comment>
<dbReference type="PIRSF" id="PIRSF002070">
    <property type="entry name" value="SSB"/>
    <property type="match status" value="1"/>
</dbReference>
<evidence type="ECO:0000313" key="6">
    <source>
        <dbReference type="Proteomes" id="UP000324143"/>
    </source>
</evidence>
<feature type="compositionally biased region" description="Polar residues" evidence="4">
    <location>
        <begin position="99"/>
        <end position="108"/>
    </location>
</feature>
<keyword evidence="1 2" id="KW-0238">DNA-binding</keyword>
<dbReference type="PANTHER" id="PTHR10302:SF27">
    <property type="entry name" value="SINGLE-STRANDED DNA-BINDING PROTEIN"/>
    <property type="match status" value="1"/>
</dbReference>
<dbReference type="GO" id="GO:0006260">
    <property type="term" value="P:DNA replication"/>
    <property type="evidence" value="ECO:0007669"/>
    <property type="project" value="UniProtKB-UniRule"/>
</dbReference>
<dbReference type="GO" id="GO:0006281">
    <property type="term" value="P:DNA repair"/>
    <property type="evidence" value="ECO:0007669"/>
    <property type="project" value="UniProtKB-UniRule"/>
</dbReference>
<feature type="region of interest" description="Disordered" evidence="4">
    <location>
        <begin position="99"/>
        <end position="155"/>
    </location>
</feature>
<dbReference type="InterPro" id="IPR000424">
    <property type="entry name" value="Primosome_PriB/ssb"/>
</dbReference>
<protein>
    <recommendedName>
        <fullName evidence="2 3">Single-stranded DNA-binding protein</fullName>
        <shortName evidence="2">SSB</shortName>
    </recommendedName>
</protein>
<dbReference type="GO" id="GO:0003697">
    <property type="term" value="F:single-stranded DNA binding"/>
    <property type="evidence" value="ECO:0007669"/>
    <property type="project" value="UniProtKB-UniRule"/>
</dbReference>
<evidence type="ECO:0000313" key="5">
    <source>
        <dbReference type="EMBL" id="TYB32151.1"/>
    </source>
</evidence>
<dbReference type="PANTHER" id="PTHR10302">
    <property type="entry name" value="SINGLE-STRANDED DNA-BINDING PROTEIN"/>
    <property type="match status" value="1"/>
</dbReference>
<dbReference type="Pfam" id="PF00436">
    <property type="entry name" value="SSB"/>
    <property type="match status" value="1"/>
</dbReference>
<dbReference type="NCBIfam" id="TIGR00621">
    <property type="entry name" value="ssb"/>
    <property type="match status" value="1"/>
</dbReference>
<dbReference type="CDD" id="cd04496">
    <property type="entry name" value="SSB_OBF"/>
    <property type="match status" value="1"/>
</dbReference>
<keyword evidence="2" id="KW-0227">DNA damage</keyword>
<evidence type="ECO:0000256" key="2">
    <source>
        <dbReference type="HAMAP-Rule" id="MF_00984"/>
    </source>
</evidence>
<evidence type="ECO:0000256" key="4">
    <source>
        <dbReference type="SAM" id="MobiDB-lite"/>
    </source>
</evidence>
<dbReference type="HAMAP" id="MF_00984">
    <property type="entry name" value="SSB"/>
    <property type="match status" value="1"/>
</dbReference>
<name>A0A5D0MKT9_9BACT</name>
<comment type="caution">
    <text evidence="2">Lacks conserved residue(s) required for the propagation of feature annotation.</text>
</comment>
<dbReference type="InterPro" id="IPR012340">
    <property type="entry name" value="NA-bd_OB-fold"/>
</dbReference>